<organism evidence="3 4">
    <name type="scientific">Basidiobolus ranarum</name>
    <dbReference type="NCBI Taxonomy" id="34480"/>
    <lineage>
        <taxon>Eukaryota</taxon>
        <taxon>Fungi</taxon>
        <taxon>Fungi incertae sedis</taxon>
        <taxon>Zoopagomycota</taxon>
        <taxon>Entomophthoromycotina</taxon>
        <taxon>Basidiobolomycetes</taxon>
        <taxon>Basidiobolales</taxon>
        <taxon>Basidiobolaceae</taxon>
        <taxon>Basidiobolus</taxon>
    </lineage>
</organism>
<feature type="compositionally biased region" description="Low complexity" evidence="1">
    <location>
        <begin position="88"/>
        <end position="103"/>
    </location>
</feature>
<evidence type="ECO:0000256" key="2">
    <source>
        <dbReference type="SAM" id="SignalP"/>
    </source>
</evidence>
<reference evidence="3 4" key="1">
    <citation type="submission" date="2023-04" db="EMBL/GenBank/DDBJ databases">
        <title>Genome of Basidiobolus ranarum AG-B5.</title>
        <authorList>
            <person name="Stajich J.E."/>
            <person name="Carter-House D."/>
            <person name="Gryganskyi A."/>
        </authorList>
    </citation>
    <scope>NUCLEOTIDE SEQUENCE [LARGE SCALE GENOMIC DNA]</scope>
    <source>
        <strain evidence="3 4">AG-B5</strain>
    </source>
</reference>
<keyword evidence="4" id="KW-1185">Reference proteome</keyword>
<feature type="signal peptide" evidence="2">
    <location>
        <begin position="1"/>
        <end position="17"/>
    </location>
</feature>
<comment type="caution">
    <text evidence="3">The sequence shown here is derived from an EMBL/GenBank/DDBJ whole genome shotgun (WGS) entry which is preliminary data.</text>
</comment>
<dbReference type="EMBL" id="JASJQH010006879">
    <property type="protein sequence ID" value="KAK9729537.1"/>
    <property type="molecule type" value="Genomic_DNA"/>
</dbReference>
<dbReference type="Proteomes" id="UP001479436">
    <property type="component" value="Unassembled WGS sequence"/>
</dbReference>
<accession>A0ABR2WBJ2</accession>
<evidence type="ECO:0000256" key="1">
    <source>
        <dbReference type="SAM" id="MobiDB-lite"/>
    </source>
</evidence>
<sequence>MKLSLLLTLLGISFISAQNDPVTSQVSGLTTIVFTSTLPVAQMATLFSEKPKTTKGKGKGSKTHTQEVTKTQASDISTTTNAPAGRETTTIPDSTTGDGTSTIGRATSSLAGTVVTDVPSLTVTVSTAGDLRPSVGLSSSDASITFERSIVSVCFLFVTILLI</sequence>
<feature type="region of interest" description="Disordered" evidence="1">
    <location>
        <begin position="49"/>
        <end position="103"/>
    </location>
</feature>
<evidence type="ECO:0000313" key="3">
    <source>
        <dbReference type="EMBL" id="KAK9729537.1"/>
    </source>
</evidence>
<protein>
    <submittedName>
        <fullName evidence="3">Uncharacterized protein</fullName>
    </submittedName>
</protein>
<evidence type="ECO:0000313" key="4">
    <source>
        <dbReference type="Proteomes" id="UP001479436"/>
    </source>
</evidence>
<feature type="compositionally biased region" description="Basic residues" evidence="1">
    <location>
        <begin position="53"/>
        <end position="62"/>
    </location>
</feature>
<name>A0ABR2WBJ2_9FUNG</name>
<feature type="compositionally biased region" description="Polar residues" evidence="1">
    <location>
        <begin position="66"/>
        <end position="82"/>
    </location>
</feature>
<keyword evidence="2" id="KW-0732">Signal</keyword>
<proteinExistence type="predicted"/>
<feature type="chain" id="PRO_5046381493" evidence="2">
    <location>
        <begin position="18"/>
        <end position="163"/>
    </location>
</feature>
<gene>
    <name evidence="3" type="ORF">K7432_000219</name>
</gene>